<reference evidence="1 2" key="1">
    <citation type="journal article" date="2020" name="IScience">
        <title>Genome Sequencing of the Endangered Kingdonia uniflora (Circaeasteraceae, Ranunculales) Reveals Potential Mechanisms of Evolutionary Specialization.</title>
        <authorList>
            <person name="Sun Y."/>
            <person name="Deng T."/>
            <person name="Zhang A."/>
            <person name="Moore M.J."/>
            <person name="Landis J.B."/>
            <person name="Lin N."/>
            <person name="Zhang H."/>
            <person name="Zhang X."/>
            <person name="Huang J."/>
            <person name="Zhang X."/>
            <person name="Sun H."/>
            <person name="Wang H."/>
        </authorList>
    </citation>
    <scope>NUCLEOTIDE SEQUENCE [LARGE SCALE GENOMIC DNA]</scope>
    <source>
        <strain evidence="1">TB1705</strain>
        <tissue evidence="1">Leaf</tissue>
    </source>
</reference>
<proteinExistence type="predicted"/>
<dbReference type="EMBL" id="JACGCM010000938">
    <property type="protein sequence ID" value="KAF6164261.1"/>
    <property type="molecule type" value="Genomic_DNA"/>
</dbReference>
<name>A0A7J7NAJ8_9MAGN</name>
<dbReference type="AlphaFoldDB" id="A0A7J7NAJ8"/>
<accession>A0A7J7NAJ8</accession>
<gene>
    <name evidence="1" type="ORF">GIB67_010231</name>
</gene>
<organism evidence="1 2">
    <name type="scientific">Kingdonia uniflora</name>
    <dbReference type="NCBI Taxonomy" id="39325"/>
    <lineage>
        <taxon>Eukaryota</taxon>
        <taxon>Viridiplantae</taxon>
        <taxon>Streptophyta</taxon>
        <taxon>Embryophyta</taxon>
        <taxon>Tracheophyta</taxon>
        <taxon>Spermatophyta</taxon>
        <taxon>Magnoliopsida</taxon>
        <taxon>Ranunculales</taxon>
        <taxon>Circaeasteraceae</taxon>
        <taxon>Kingdonia</taxon>
    </lineage>
</organism>
<sequence>MESIDCISVLIYIRDNMVSISIFLVDDFVGRNTLIMGSNVKFGLSKFGYPFIYFIR</sequence>
<protein>
    <submittedName>
        <fullName evidence="1">Uncharacterized protein</fullName>
    </submittedName>
</protein>
<evidence type="ECO:0000313" key="1">
    <source>
        <dbReference type="EMBL" id="KAF6164261.1"/>
    </source>
</evidence>
<comment type="caution">
    <text evidence="1">The sequence shown here is derived from an EMBL/GenBank/DDBJ whole genome shotgun (WGS) entry which is preliminary data.</text>
</comment>
<dbReference type="Proteomes" id="UP000541444">
    <property type="component" value="Unassembled WGS sequence"/>
</dbReference>
<keyword evidence="2" id="KW-1185">Reference proteome</keyword>
<evidence type="ECO:0000313" key="2">
    <source>
        <dbReference type="Proteomes" id="UP000541444"/>
    </source>
</evidence>